<organism evidence="1 2">
    <name type="scientific">Phanerochaete sordida</name>
    <dbReference type="NCBI Taxonomy" id="48140"/>
    <lineage>
        <taxon>Eukaryota</taxon>
        <taxon>Fungi</taxon>
        <taxon>Dikarya</taxon>
        <taxon>Basidiomycota</taxon>
        <taxon>Agaricomycotina</taxon>
        <taxon>Agaricomycetes</taxon>
        <taxon>Polyporales</taxon>
        <taxon>Phanerochaetaceae</taxon>
        <taxon>Phanerochaete</taxon>
    </lineage>
</organism>
<dbReference type="AlphaFoldDB" id="A0A9P3LJX4"/>
<sequence>MRRFHQRSIPVALYPESARQLAAAWPRLEDLAIRAHSVEHRLYRELRRDDLLALARSFPSAEALAAPVHPVRDDQAYNPSAIDPPPSASNSFGLGESANLARAVDGMAACLAKMFAPARLEDDWVEVERSGAE</sequence>
<keyword evidence="2" id="KW-1185">Reference proteome</keyword>
<dbReference type="Proteomes" id="UP000703269">
    <property type="component" value="Unassembled WGS sequence"/>
</dbReference>
<dbReference type="EMBL" id="BPQB01000078">
    <property type="protein sequence ID" value="GJE97873.1"/>
    <property type="molecule type" value="Genomic_DNA"/>
</dbReference>
<gene>
    <name evidence="1" type="ORF">PsYK624_140950</name>
</gene>
<accession>A0A9P3LJX4</accession>
<comment type="caution">
    <text evidence="1">The sequence shown here is derived from an EMBL/GenBank/DDBJ whole genome shotgun (WGS) entry which is preliminary data.</text>
</comment>
<name>A0A9P3LJX4_9APHY</name>
<proteinExistence type="predicted"/>
<reference evidence="1 2" key="1">
    <citation type="submission" date="2021-08" db="EMBL/GenBank/DDBJ databases">
        <title>Draft Genome Sequence of Phanerochaete sordida strain YK-624.</title>
        <authorList>
            <person name="Mori T."/>
            <person name="Dohra H."/>
            <person name="Suzuki T."/>
            <person name="Kawagishi H."/>
            <person name="Hirai H."/>
        </authorList>
    </citation>
    <scope>NUCLEOTIDE SEQUENCE [LARGE SCALE GENOMIC DNA]</scope>
    <source>
        <strain evidence="1 2">YK-624</strain>
    </source>
</reference>
<evidence type="ECO:0000313" key="1">
    <source>
        <dbReference type="EMBL" id="GJE97873.1"/>
    </source>
</evidence>
<evidence type="ECO:0000313" key="2">
    <source>
        <dbReference type="Proteomes" id="UP000703269"/>
    </source>
</evidence>
<protein>
    <submittedName>
        <fullName evidence="1">Uncharacterized protein</fullName>
    </submittedName>
</protein>